<gene>
    <name evidence="1" type="ORF">INT80_04545</name>
</gene>
<name>A0A930Y4X6_9PAST</name>
<organism evidence="1">
    <name type="scientific">Gallibacterium anatis</name>
    <dbReference type="NCBI Taxonomy" id="750"/>
    <lineage>
        <taxon>Bacteria</taxon>
        <taxon>Pseudomonadati</taxon>
        <taxon>Pseudomonadota</taxon>
        <taxon>Gammaproteobacteria</taxon>
        <taxon>Pasteurellales</taxon>
        <taxon>Pasteurellaceae</taxon>
        <taxon>Gallibacterium</taxon>
    </lineage>
</organism>
<dbReference type="AlphaFoldDB" id="A0A930Y4X6"/>
<sequence length="91" mass="10015">MLNSETLQHKLLRTARSANGTATNCGSKGIAARINVINLTYHADGIAITLPKTQLQLTAQCLWRMTICINQFSLQQPQIRLTALLPPERTG</sequence>
<reference evidence="1" key="1">
    <citation type="submission" date="2020-11" db="EMBL/GenBank/DDBJ databases">
        <title>Gallibacterium anatis 1637, full genome, WGS.</title>
        <authorList>
            <person name="Laishevtcev A.I."/>
            <person name="Yakimova E.A."/>
            <person name="Petkovich D."/>
            <person name="Stepanova T.V."/>
            <person name="Kalendr R.S."/>
            <person name="Rubalsky E.O."/>
            <person name="Zulkarneev E.R."/>
            <person name="Aleshkin A.V."/>
        </authorList>
    </citation>
    <scope>NUCLEOTIDE SEQUENCE</scope>
    <source>
        <strain evidence="1">1637</strain>
    </source>
</reference>
<comment type="caution">
    <text evidence="1">The sequence shown here is derived from an EMBL/GenBank/DDBJ whole genome shotgun (WGS) entry which is preliminary data.</text>
</comment>
<protein>
    <submittedName>
        <fullName evidence="1">Uncharacterized protein</fullName>
    </submittedName>
</protein>
<evidence type="ECO:0000313" key="1">
    <source>
        <dbReference type="EMBL" id="MBF4102425.1"/>
    </source>
</evidence>
<dbReference type="EMBL" id="JADION010000009">
    <property type="protein sequence ID" value="MBF4102425.1"/>
    <property type="molecule type" value="Genomic_DNA"/>
</dbReference>
<accession>A0A930Y4X6</accession>
<proteinExistence type="predicted"/>